<dbReference type="STRING" id="295069.SAMN05421856_105108"/>
<keyword evidence="2" id="KW-1185">Reference proteome</keyword>
<accession>A0A1H8A7Y6</accession>
<dbReference type="OrthoDB" id="1249520at2"/>
<organism evidence="1 2">
    <name type="scientific">Chryseobacterium taichungense</name>
    <dbReference type="NCBI Taxonomy" id="295069"/>
    <lineage>
        <taxon>Bacteria</taxon>
        <taxon>Pseudomonadati</taxon>
        <taxon>Bacteroidota</taxon>
        <taxon>Flavobacteriia</taxon>
        <taxon>Flavobacteriales</taxon>
        <taxon>Weeksellaceae</taxon>
        <taxon>Chryseobacterium group</taxon>
        <taxon>Chryseobacterium</taxon>
    </lineage>
</organism>
<evidence type="ECO:0000313" key="2">
    <source>
        <dbReference type="Proteomes" id="UP000199450"/>
    </source>
</evidence>
<dbReference type="EMBL" id="FOBV01000005">
    <property type="protein sequence ID" value="SEM65657.1"/>
    <property type="molecule type" value="Genomic_DNA"/>
</dbReference>
<sequence length="186" mass="21804">MNHFVNNVLKYKALFHVVDVPYRDIHLIQNKVLKELKLKDLNELRDKFEGEQFYKNRLSKCLPIVSLEKLLKIKLFDWEKSELKNIQSDITISDIKISLNLSLYGNTPEVEKDSDCPIIFFILNNLKEVWICGFASNKTIKKYQGRERIIGIGSKSKKVVEFNGFSHLKKFDSLEELLLIIKEDNE</sequence>
<reference evidence="2" key="1">
    <citation type="submission" date="2016-10" db="EMBL/GenBank/DDBJ databases">
        <authorList>
            <person name="Varghese N."/>
            <person name="Submissions S."/>
        </authorList>
    </citation>
    <scope>NUCLEOTIDE SEQUENCE [LARGE SCALE GENOMIC DNA]</scope>
    <source>
        <strain evidence="2">DSM 17453</strain>
    </source>
</reference>
<proteinExistence type="predicted"/>
<dbReference type="RefSeq" id="WP_090000228.1">
    <property type="nucleotide sequence ID" value="NZ_FOBV01000005.1"/>
</dbReference>
<dbReference type="AlphaFoldDB" id="A0A1H8A7Y6"/>
<name>A0A1H8A7Y6_9FLAO</name>
<evidence type="ECO:0000313" key="1">
    <source>
        <dbReference type="EMBL" id="SEM65657.1"/>
    </source>
</evidence>
<gene>
    <name evidence="1" type="ORF">SAMN05421856_105108</name>
</gene>
<dbReference type="Proteomes" id="UP000199450">
    <property type="component" value="Unassembled WGS sequence"/>
</dbReference>
<protein>
    <submittedName>
        <fullName evidence="1">Uncharacterized protein</fullName>
    </submittedName>
</protein>